<dbReference type="EMBL" id="MH510337">
    <property type="protein sequence ID" value="QCD26735.1"/>
    <property type="molecule type" value="Genomic_DNA"/>
</dbReference>
<dbReference type="GO" id="GO:0030248">
    <property type="term" value="F:cellulose binding"/>
    <property type="evidence" value="ECO:0007669"/>
    <property type="project" value="InterPro"/>
</dbReference>
<dbReference type="Gene3D" id="1.50.10.10">
    <property type="match status" value="1"/>
</dbReference>
<dbReference type="InterPro" id="IPR033126">
    <property type="entry name" value="Glyco_hydro_9_Asp/Glu_AS"/>
</dbReference>
<evidence type="ECO:0000313" key="11">
    <source>
        <dbReference type="EMBL" id="QCD26735.1"/>
    </source>
</evidence>
<dbReference type="GO" id="GO:0030245">
    <property type="term" value="P:cellulose catabolic process"/>
    <property type="evidence" value="ECO:0007669"/>
    <property type="project" value="UniProtKB-KW"/>
</dbReference>
<keyword evidence="6 8" id="KW-0326">Glycosidase</keyword>
<evidence type="ECO:0000256" key="5">
    <source>
        <dbReference type="ARBA" id="ARBA00023277"/>
    </source>
</evidence>
<keyword evidence="3 8" id="KW-0378">Hydrolase</keyword>
<feature type="chain" id="PRO_5026377868" description="Endoglucanase" evidence="9">
    <location>
        <begin position="25"/>
        <end position="1178"/>
    </location>
</feature>
<comment type="similarity">
    <text evidence="8 9">Belongs to the glycosyl hydrolase 9 (cellulase E) family.</text>
</comment>
<dbReference type="PROSITE" id="PS51172">
    <property type="entry name" value="CBM3"/>
    <property type="match status" value="1"/>
</dbReference>
<evidence type="ECO:0000256" key="6">
    <source>
        <dbReference type="ARBA" id="ARBA00023295"/>
    </source>
</evidence>
<evidence type="ECO:0000256" key="8">
    <source>
        <dbReference type="PROSITE-ProRule" id="PRU10060"/>
    </source>
</evidence>
<reference evidence="11" key="1">
    <citation type="journal article" date="2019" name="Microbiol. Res.">
        <title>Characterization of the cellulase-secretome produced by the Antarctic bacterium Flavobacterium sp. AUG42.</title>
        <authorList>
            <person name="Herrera L.M."/>
            <person name="Franco Fraguas L."/>
            <person name="Castro-Sowinski S."/>
        </authorList>
    </citation>
    <scope>NUCLEOTIDE SEQUENCE</scope>
    <source>
        <strain evidence="11">AUG42</strain>
    </source>
</reference>
<sequence length="1178" mass="125644">MKTIRKLKLALLFLIIIGNFNSKAYSQDNYNYSEALQKSLFFYEAQQSGKLSSTNRVSWRAASGMTDGSDVGKDLTGGWYDAGDHVKFGFPMAYTATMLGWGAIDFKAGYEKSGQLTAVKNNLRYVYDYLIKCHTAPNELYGQVGNGSADHSFWGAPEIMKMARPSYKIDAAHPGTDLAMETAAALAAGSIIFATEDPAYSAILLSHAKQLYTFGNTYRGKYSESITDATAFYNSWSGYNDELVWGAIWLYRATNDATYLTNAETAYNSLSNEGQSSTIKSYKWTINWDDKAYGCYALLAKLTGNSKYYQDIERNLDFWTTGYNGDRITYTPGGLAYLQQWGSLRYSSNASFLALYYGDLPLANTTKKTTYKDFAKTQINYALGSNPNNRSYVCGFGTNPPVNPHHRGAHGTWTNNLSGPPTTSRHTLYGALVGGPDAADDYTDSRSDYIKNEVATDYNSGFSGALARIIADGSAVTLPPVPTEAVGEEYLTSIKSNSTGSSFFEPAIKIQNHTAWPARQPAKLSFRYFIDITEGVTAGYTISDYSVALGGYAPNATLLPGFKLWTGNIYYAEVEYNNAAIYPGGQSESYRECQFRMTGPANTWSSANDFSYTGVTAAEAQTLYVPVYENGVLVYGKEPSRTTVNYTITASAGTNGSVAPTGVSTVSGGSSKIYTITPSTGYQVDTVTVNGVSVGAVTAYTFTNVSANQTIAATFKVTPSYTITASAGTNGIISPVGAATVSSGSSKVYTITPNTGYQIDAVTVNGVSVGAVGTYTFTNATANQTIAATFKLIVVNPTYTITATTGANGTISPLGASSITSGSGKTYTITPNAGYQIDAVTVNGVSVGAVASYAFANVTANQTIAATFKLIVVSTNYSITATSGANGAIAPSGITTVTSGSSKTYTITPSAGYQVDAVTVNGVSVGAVTNYAFTNVTANQTISATFKVLPTGSSCLLTTFGVPRSSALPTKNGTFKNIYVLGTNGPNLTSATMGTFNWNLENNGLYDFSFNFNASPWYSGFTTTTIKSLNAAAPSVTIKGSGITNFDNNQYYVNLIGDDVVFVEVSGSHAIYFSNSATSPVDCNATTVNAIAATTQKVTNNMLAYPIPVTDILNVNVSGTAKSKTIALYDLSGNVMFQKNVNSNTELEQIDMNKFPTGVYVFVFKSDNKVITKNIIKK</sequence>
<evidence type="ECO:0000256" key="1">
    <source>
        <dbReference type="ARBA" id="ARBA00000966"/>
    </source>
</evidence>
<feature type="domain" description="CBM3" evidence="10">
    <location>
        <begin position="485"/>
        <end position="640"/>
    </location>
</feature>
<keyword evidence="2 9" id="KW-0732">Signal</keyword>
<dbReference type="InterPro" id="IPR026444">
    <property type="entry name" value="Secre_tail"/>
</dbReference>
<keyword evidence="7 8" id="KW-0624">Polysaccharide degradation</keyword>
<dbReference type="PANTHER" id="PTHR22298">
    <property type="entry name" value="ENDO-1,4-BETA-GLUCANASE"/>
    <property type="match status" value="1"/>
</dbReference>
<comment type="catalytic activity">
    <reaction evidence="1 9">
        <text>Endohydrolysis of (1-&gt;4)-beta-D-glucosidic linkages in cellulose, lichenin and cereal beta-D-glucans.</text>
        <dbReference type="EC" id="3.2.1.4"/>
    </reaction>
</comment>
<feature type="signal peptide" evidence="9">
    <location>
        <begin position="1"/>
        <end position="24"/>
    </location>
</feature>
<evidence type="ECO:0000256" key="4">
    <source>
        <dbReference type="ARBA" id="ARBA00023001"/>
    </source>
</evidence>
<dbReference type="FunFam" id="1.50.10.10:FF:000020">
    <property type="entry name" value="Endoglucanase"/>
    <property type="match status" value="1"/>
</dbReference>
<dbReference type="InterPro" id="IPR012341">
    <property type="entry name" value="6hp_glycosidase-like_sf"/>
</dbReference>
<organism evidence="11">
    <name type="scientific">Flavobacterium sp. AUG42</name>
    <dbReference type="NCBI Taxonomy" id="1809309"/>
    <lineage>
        <taxon>Bacteria</taxon>
        <taxon>Pseudomonadati</taxon>
        <taxon>Bacteroidota</taxon>
        <taxon>Flavobacteriia</taxon>
        <taxon>Flavobacteriales</taxon>
        <taxon>Flavobacteriaceae</taxon>
        <taxon>Flavobacterium</taxon>
    </lineage>
</organism>
<dbReference type="SMART" id="SM01067">
    <property type="entry name" value="CBM_3"/>
    <property type="match status" value="1"/>
</dbReference>
<dbReference type="InterPro" id="IPR001956">
    <property type="entry name" value="CBM3"/>
</dbReference>
<dbReference type="GO" id="GO:0008810">
    <property type="term" value="F:cellulase activity"/>
    <property type="evidence" value="ECO:0007669"/>
    <property type="project" value="UniProtKB-EC"/>
</dbReference>
<dbReference type="EC" id="3.2.1.4" evidence="9"/>
<dbReference type="SUPFAM" id="SSF48208">
    <property type="entry name" value="Six-hairpin glycosidases"/>
    <property type="match status" value="1"/>
</dbReference>
<evidence type="ECO:0000256" key="9">
    <source>
        <dbReference type="RuleBase" id="RU361166"/>
    </source>
</evidence>
<keyword evidence="4 9" id="KW-0136">Cellulose degradation</keyword>
<dbReference type="PROSITE" id="PS00698">
    <property type="entry name" value="GH9_3"/>
    <property type="match status" value="1"/>
</dbReference>
<dbReference type="NCBIfam" id="TIGR04183">
    <property type="entry name" value="Por_Secre_tail"/>
    <property type="match status" value="1"/>
</dbReference>
<evidence type="ECO:0000259" key="10">
    <source>
        <dbReference type="PROSITE" id="PS51172"/>
    </source>
</evidence>
<feature type="active site" evidence="8">
    <location>
        <position position="453"/>
    </location>
</feature>
<keyword evidence="5 8" id="KW-0119">Carbohydrate metabolism</keyword>
<feature type="active site" evidence="8">
    <location>
        <position position="444"/>
    </location>
</feature>
<proteinExistence type="inferred from homology"/>
<evidence type="ECO:0000256" key="7">
    <source>
        <dbReference type="ARBA" id="ARBA00023326"/>
    </source>
</evidence>
<dbReference type="AlphaFoldDB" id="A0A4D6K5C8"/>
<dbReference type="InterPro" id="IPR008965">
    <property type="entry name" value="CBM2/CBM3_carb-bd_dom_sf"/>
</dbReference>
<dbReference type="InterPro" id="IPR008928">
    <property type="entry name" value="6-hairpin_glycosidase_sf"/>
</dbReference>
<evidence type="ECO:0000256" key="2">
    <source>
        <dbReference type="ARBA" id="ARBA00022729"/>
    </source>
</evidence>
<protein>
    <recommendedName>
        <fullName evidence="9">Endoglucanase</fullName>
        <ecNumber evidence="9">3.2.1.4</ecNumber>
    </recommendedName>
</protein>
<dbReference type="InterPro" id="IPR001701">
    <property type="entry name" value="Glyco_hydro_9"/>
</dbReference>
<dbReference type="Gene3D" id="2.60.40.710">
    <property type="entry name" value="Endoglucanase-like"/>
    <property type="match status" value="1"/>
</dbReference>
<dbReference type="Pfam" id="PF00942">
    <property type="entry name" value="CBM_3"/>
    <property type="match status" value="1"/>
</dbReference>
<evidence type="ECO:0000256" key="3">
    <source>
        <dbReference type="ARBA" id="ARBA00022801"/>
    </source>
</evidence>
<name>A0A4D6K5C8_9FLAO</name>
<dbReference type="InterPro" id="IPR036966">
    <property type="entry name" value="CBM3_sf"/>
</dbReference>
<dbReference type="SUPFAM" id="SSF49384">
    <property type="entry name" value="Carbohydrate-binding domain"/>
    <property type="match status" value="1"/>
</dbReference>
<dbReference type="Pfam" id="PF00759">
    <property type="entry name" value="Glyco_hydro_9"/>
    <property type="match status" value="1"/>
</dbReference>
<accession>A0A4D6K5C8</accession>
<dbReference type="Pfam" id="PF18962">
    <property type="entry name" value="Por_Secre_tail"/>
    <property type="match status" value="1"/>
</dbReference>